<name>A0A940T5D7_9MICO</name>
<sequence>MLATDAAASTDLAIVAVPLHEFRSVEPASLSGKIVIDTMNY</sequence>
<gene>
    <name evidence="2" type="ORF">JOF28_001123</name>
</gene>
<dbReference type="InterPro" id="IPR028939">
    <property type="entry name" value="P5C_Rdtase_cat_N"/>
</dbReference>
<comment type="caution">
    <text evidence="2">The sequence shown here is derived from an EMBL/GenBank/DDBJ whole genome shotgun (WGS) entry which is preliminary data.</text>
</comment>
<dbReference type="Pfam" id="PF03807">
    <property type="entry name" value="F420_oxidored"/>
    <property type="match status" value="1"/>
</dbReference>
<keyword evidence="3" id="KW-1185">Reference proteome</keyword>
<evidence type="ECO:0000313" key="3">
    <source>
        <dbReference type="Proteomes" id="UP000675163"/>
    </source>
</evidence>
<accession>A0A940T5D7</accession>
<proteinExistence type="predicted"/>
<evidence type="ECO:0000313" key="2">
    <source>
        <dbReference type="EMBL" id="MBP1325891.1"/>
    </source>
</evidence>
<reference evidence="2" key="1">
    <citation type="submission" date="2021-02" db="EMBL/GenBank/DDBJ databases">
        <title>Sequencing the genomes of 1000 actinobacteria strains.</title>
        <authorList>
            <person name="Klenk H.-P."/>
        </authorList>
    </citation>
    <scope>NUCLEOTIDE SEQUENCE</scope>
    <source>
        <strain evidence="2">DSM 22850</strain>
    </source>
</reference>
<dbReference type="Gene3D" id="3.40.50.720">
    <property type="entry name" value="NAD(P)-binding Rossmann-like Domain"/>
    <property type="match status" value="1"/>
</dbReference>
<dbReference type="RefSeq" id="WP_209704882.1">
    <property type="nucleotide sequence ID" value="NZ_JAFIDA010000001.1"/>
</dbReference>
<protein>
    <submittedName>
        <fullName evidence="2">Dinucleotide-binding enzyme</fullName>
    </submittedName>
</protein>
<feature type="domain" description="Pyrroline-5-carboxylate reductase catalytic N-terminal" evidence="1">
    <location>
        <begin position="3"/>
        <end position="41"/>
    </location>
</feature>
<dbReference type="AlphaFoldDB" id="A0A940T5D7"/>
<organism evidence="2 3">
    <name type="scientific">Leucobacter exalbidus</name>
    <dbReference type="NCBI Taxonomy" id="662960"/>
    <lineage>
        <taxon>Bacteria</taxon>
        <taxon>Bacillati</taxon>
        <taxon>Actinomycetota</taxon>
        <taxon>Actinomycetes</taxon>
        <taxon>Micrococcales</taxon>
        <taxon>Microbacteriaceae</taxon>
        <taxon>Leucobacter</taxon>
    </lineage>
</organism>
<dbReference type="EMBL" id="JAFIDA010000001">
    <property type="protein sequence ID" value="MBP1325891.1"/>
    <property type="molecule type" value="Genomic_DNA"/>
</dbReference>
<evidence type="ECO:0000259" key="1">
    <source>
        <dbReference type="Pfam" id="PF03807"/>
    </source>
</evidence>
<dbReference type="Proteomes" id="UP000675163">
    <property type="component" value="Unassembled WGS sequence"/>
</dbReference>